<dbReference type="RefSeq" id="WP_317052228.1">
    <property type="nucleotide sequence ID" value="NZ_CP140878.1"/>
</dbReference>
<dbReference type="Proteomes" id="UP001280415">
    <property type="component" value="Unassembled WGS sequence"/>
</dbReference>
<reference evidence="1" key="1">
    <citation type="journal article" date="2023" name="PeerJ">
        <title>Selection and evaluation of lactic acid bacteria from chicken feces in Thailand as potential probiotics.</title>
        <authorList>
            <person name="Khurajog B."/>
            <person name="Disastra Y."/>
            <person name="Lawwyne L.D."/>
            <person name="Sirichokchatchawan W."/>
            <person name="Niyomtham W."/>
            <person name="Yindee J."/>
            <person name="Hampson D.J."/>
            <person name="Prapasarakul N."/>
        </authorList>
    </citation>
    <scope>NUCLEOTIDE SEQUENCE</scope>
    <source>
        <strain evidence="1">BF14</strain>
    </source>
</reference>
<evidence type="ECO:0000313" key="1">
    <source>
        <dbReference type="EMBL" id="MDV2911458.1"/>
    </source>
</evidence>
<name>A0AAW8YNG2_PEDAC</name>
<reference evidence="1" key="2">
    <citation type="submission" date="2023-10" db="EMBL/GenBank/DDBJ databases">
        <authorList>
            <person name="Khurajog B."/>
        </authorList>
    </citation>
    <scope>NUCLEOTIDE SEQUENCE</scope>
    <source>
        <strain evidence="1">BF14</strain>
    </source>
</reference>
<proteinExistence type="predicted"/>
<gene>
    <name evidence="1" type="ORF">R0H03_06245</name>
</gene>
<dbReference type="EMBL" id="JAWJAX010000006">
    <property type="protein sequence ID" value="MDV2911458.1"/>
    <property type="molecule type" value="Genomic_DNA"/>
</dbReference>
<organism evidence="1 2">
    <name type="scientific">Pediococcus acidilactici</name>
    <dbReference type="NCBI Taxonomy" id="1254"/>
    <lineage>
        <taxon>Bacteria</taxon>
        <taxon>Bacillati</taxon>
        <taxon>Bacillota</taxon>
        <taxon>Bacilli</taxon>
        <taxon>Lactobacillales</taxon>
        <taxon>Lactobacillaceae</taxon>
        <taxon>Pediococcus</taxon>
        <taxon>Pediococcus acidilactici group</taxon>
    </lineage>
</organism>
<accession>A0AAW8YNG2</accession>
<sequence length="138" mass="15428">MDYQTYQELGFTKLSQDEFNSVITDSELLLQQVTRNFYDPYFHSLKDDLNSDDAFLVYRAMQYEKAIAMQCEFEFESGLNSPVARADNDVKSVSIGRTTIQSDGSGIDAVTYGSSGVVRSAISMLANTGLIYRGVDCR</sequence>
<comment type="caution">
    <text evidence="1">The sequence shown here is derived from an EMBL/GenBank/DDBJ whole genome shotgun (WGS) entry which is preliminary data.</text>
</comment>
<evidence type="ECO:0008006" key="3">
    <source>
        <dbReference type="Google" id="ProtNLM"/>
    </source>
</evidence>
<evidence type="ECO:0000313" key="2">
    <source>
        <dbReference type="Proteomes" id="UP001280415"/>
    </source>
</evidence>
<protein>
    <recommendedName>
        <fullName evidence="3">Phage gp6-like head-tail connector protein</fullName>
    </recommendedName>
</protein>
<dbReference type="AlphaFoldDB" id="A0AAW8YNG2"/>